<proteinExistence type="inferred from homology"/>
<dbReference type="PANTHER" id="PTHR16046">
    <property type="entry name" value="SMC5-SMC6 COMPLEX LOCALIZATION FACTOR 2"/>
    <property type="match status" value="1"/>
</dbReference>
<dbReference type="InterPro" id="IPR044276">
    <property type="entry name" value="CANIN_dom"/>
</dbReference>
<evidence type="ECO:0000256" key="2">
    <source>
        <dbReference type="SAM" id="MobiDB-lite"/>
    </source>
</evidence>
<comment type="similarity">
    <text evidence="1">Belongs to the FAM178 family.</text>
</comment>
<organism evidence="4 5">
    <name type="scientific">Myotis davidii</name>
    <name type="common">David's myotis</name>
    <dbReference type="NCBI Taxonomy" id="225400"/>
    <lineage>
        <taxon>Eukaryota</taxon>
        <taxon>Metazoa</taxon>
        <taxon>Chordata</taxon>
        <taxon>Craniata</taxon>
        <taxon>Vertebrata</taxon>
        <taxon>Euteleostomi</taxon>
        <taxon>Mammalia</taxon>
        <taxon>Eutheria</taxon>
        <taxon>Laurasiatheria</taxon>
        <taxon>Chiroptera</taxon>
        <taxon>Yangochiroptera</taxon>
        <taxon>Vespertilionidae</taxon>
        <taxon>Myotis</taxon>
    </lineage>
</organism>
<feature type="compositionally biased region" description="Polar residues" evidence="2">
    <location>
        <begin position="1"/>
        <end position="10"/>
    </location>
</feature>
<dbReference type="EMBL" id="KB113832">
    <property type="protein sequence ID" value="ELK23207.1"/>
    <property type="molecule type" value="Genomic_DNA"/>
</dbReference>
<dbReference type="Pfam" id="PF14816">
    <property type="entry name" value="CANIN"/>
    <property type="match status" value="1"/>
</dbReference>
<gene>
    <name evidence="4" type="ORF">MDA_GLEAN10009861</name>
</gene>
<keyword evidence="5" id="KW-1185">Reference proteome</keyword>
<reference evidence="5" key="1">
    <citation type="journal article" date="2013" name="Science">
        <title>Comparative analysis of bat genomes provides insight into the evolution of flight and immunity.</title>
        <authorList>
            <person name="Zhang G."/>
            <person name="Cowled C."/>
            <person name="Shi Z."/>
            <person name="Huang Z."/>
            <person name="Bishop-Lilly K.A."/>
            <person name="Fang X."/>
            <person name="Wynne J.W."/>
            <person name="Xiong Z."/>
            <person name="Baker M.L."/>
            <person name="Zhao W."/>
            <person name="Tachedjian M."/>
            <person name="Zhu Y."/>
            <person name="Zhou P."/>
            <person name="Jiang X."/>
            <person name="Ng J."/>
            <person name="Yang L."/>
            <person name="Wu L."/>
            <person name="Xiao J."/>
            <person name="Feng Y."/>
            <person name="Chen Y."/>
            <person name="Sun X."/>
            <person name="Zhang Y."/>
            <person name="Marsh G.A."/>
            <person name="Crameri G."/>
            <person name="Broder C.C."/>
            <person name="Frey K.G."/>
            <person name="Wang L.F."/>
            <person name="Wang J."/>
        </authorList>
    </citation>
    <scope>NUCLEOTIDE SEQUENCE [LARGE SCALE GENOMIC DNA]</scope>
</reference>
<evidence type="ECO:0000259" key="3">
    <source>
        <dbReference type="Pfam" id="PF14816"/>
    </source>
</evidence>
<protein>
    <submittedName>
        <fullName evidence="4">Protein FAM178B</fullName>
    </submittedName>
</protein>
<sequence length="783" mass="87084">MSTAPRSLTRSADAAGAPRHSADAASTLGVGPRGVQAAAAIPMVLPNLKHSGFSHPLQQGICRPTQRFCSPNSAPAPKLSKKPKMQATGDTFPIDWSPPQVTFLTPRATGDVVPIDWSPPQVTFLTPRATGDTFPTDWSPPHVTFLTPRTIGDMVPTHWSPQHVTFLTPRATGDVVPTHWRPPHVTFLTPWAPKAGRGALARRWVGAVEPEGPRRLACSVPVEPEQEPQDSGPMEDLASREEQLWRAAGPSQQAVVGISTGLTSEGSGSYVNSLGYLLQEKREQALEQERWELLLQHPADHDSLHLHEEAVPLTPEHRTLVERFTMSLQVIPSVHPGEAVFLPRHHPLPCDLDCSHLEPRNHLERQFLSSPLAQQLSFLRSGLLSNLYLHRPGCPVPLLRWLFQLLTWPPEISSGAFVLLWDLSVDGLCRQSDEDVRMWCPSTQEVMEVVCSLGTHIPALCPQGPSPHGRRVLASEASPGWREQQDTRQETALDISLSYIYKFLTLCAQAQPEAATDGDLLDLMELLCRAGLDVRLRLLPNTDLQQLLLLLLQSIQEWPGKLRQLCRALSLVSDHHHNLLAVVQFFPDVTSRSRQLRRQLSLVVIARMLGQQEAALLWKEEAQLVVLSRLLRLMRPAALGQHLDSEASLPRQEQQPTASAKRDYKVCYLCHSLLTLAGVVVNCQDITPDQRHPMGPSQELLTCAPALALSLSSFLPDFSGRPSTVPLQEELRLLCMQLDRHISTHIRESPQAMHRTTLKDLATQTHIRWQELLTHCRPQVVPL</sequence>
<accession>L5LAI4</accession>
<dbReference type="InterPro" id="IPR026161">
    <property type="entry name" value="FAM178"/>
</dbReference>
<dbReference type="PANTHER" id="PTHR16046:SF11">
    <property type="entry name" value="PROTEIN FAM178B"/>
    <property type="match status" value="1"/>
</dbReference>
<feature type="domain" description="Coiled-coil SMC6 And NSE5 INteracting (CANIN)" evidence="3">
    <location>
        <begin position="263"/>
        <end position="613"/>
    </location>
</feature>
<evidence type="ECO:0000256" key="1">
    <source>
        <dbReference type="ARBA" id="ARBA00010311"/>
    </source>
</evidence>
<evidence type="ECO:0000313" key="5">
    <source>
        <dbReference type="Proteomes" id="UP000010556"/>
    </source>
</evidence>
<dbReference type="Proteomes" id="UP000010556">
    <property type="component" value="Unassembled WGS sequence"/>
</dbReference>
<feature type="region of interest" description="Disordered" evidence="2">
    <location>
        <begin position="1"/>
        <end position="28"/>
    </location>
</feature>
<evidence type="ECO:0000313" key="4">
    <source>
        <dbReference type="EMBL" id="ELK23207.1"/>
    </source>
</evidence>
<dbReference type="AlphaFoldDB" id="L5LAI4"/>
<name>L5LAI4_MYODS</name>